<reference evidence="3" key="1">
    <citation type="submission" date="2020-05" db="EMBL/GenBank/DDBJ databases">
        <title>Frigoriglobus tundricola gen. nov., sp. nov., a psychrotolerant cellulolytic planctomycete of the family Gemmataceae with two divergent copies of 16S rRNA gene.</title>
        <authorList>
            <person name="Kulichevskaya I.S."/>
            <person name="Ivanova A.A."/>
            <person name="Naumoff D.G."/>
            <person name="Beletsky A.V."/>
            <person name="Rijpstra W.I.C."/>
            <person name="Sinninghe Damste J.S."/>
            <person name="Mardanov A.V."/>
            <person name="Ravin N.V."/>
            <person name="Dedysh S.N."/>
        </authorList>
    </citation>
    <scope>NUCLEOTIDE SEQUENCE [LARGE SCALE GENOMIC DNA]</scope>
    <source>
        <strain evidence="3">PL17</strain>
    </source>
</reference>
<dbReference type="Proteomes" id="UP000503447">
    <property type="component" value="Chromosome"/>
</dbReference>
<gene>
    <name evidence="2" type="ORF">FTUN_4848</name>
</gene>
<dbReference type="SUPFAM" id="SSF55811">
    <property type="entry name" value="Nudix"/>
    <property type="match status" value="1"/>
</dbReference>
<dbReference type="AlphaFoldDB" id="A0A6M5YTE2"/>
<dbReference type="EMBL" id="CP053452">
    <property type="protein sequence ID" value="QJW97278.1"/>
    <property type="molecule type" value="Genomic_DNA"/>
</dbReference>
<feature type="region of interest" description="Disordered" evidence="1">
    <location>
        <begin position="36"/>
        <end position="59"/>
    </location>
</feature>
<sequence length="59" mass="6379">MEEVADSYTESAARRELREETRFGVGAWAPLCVASANPGTHNSERTATAHVNRSDTKSG</sequence>
<proteinExistence type="predicted"/>
<organism evidence="2 3">
    <name type="scientific">Frigoriglobus tundricola</name>
    <dbReference type="NCBI Taxonomy" id="2774151"/>
    <lineage>
        <taxon>Bacteria</taxon>
        <taxon>Pseudomonadati</taxon>
        <taxon>Planctomycetota</taxon>
        <taxon>Planctomycetia</taxon>
        <taxon>Gemmatales</taxon>
        <taxon>Gemmataceae</taxon>
        <taxon>Frigoriglobus</taxon>
    </lineage>
</organism>
<evidence type="ECO:0008006" key="4">
    <source>
        <dbReference type="Google" id="ProtNLM"/>
    </source>
</evidence>
<protein>
    <recommendedName>
        <fullName evidence="4">Nudix hydrolase domain-containing protein</fullName>
    </recommendedName>
</protein>
<accession>A0A6M5YTE2</accession>
<name>A0A6M5YTE2_9BACT</name>
<dbReference type="Gene3D" id="3.90.79.10">
    <property type="entry name" value="Nucleoside Triphosphate Pyrophosphohydrolase"/>
    <property type="match status" value="1"/>
</dbReference>
<dbReference type="InterPro" id="IPR015797">
    <property type="entry name" value="NUDIX_hydrolase-like_dom_sf"/>
</dbReference>
<evidence type="ECO:0000313" key="3">
    <source>
        <dbReference type="Proteomes" id="UP000503447"/>
    </source>
</evidence>
<evidence type="ECO:0000256" key="1">
    <source>
        <dbReference type="SAM" id="MobiDB-lite"/>
    </source>
</evidence>
<feature type="compositionally biased region" description="Polar residues" evidence="1">
    <location>
        <begin position="37"/>
        <end position="51"/>
    </location>
</feature>
<keyword evidence="3" id="KW-1185">Reference proteome</keyword>
<evidence type="ECO:0000313" key="2">
    <source>
        <dbReference type="EMBL" id="QJW97278.1"/>
    </source>
</evidence>
<dbReference type="KEGG" id="ftj:FTUN_4848"/>